<dbReference type="PANTHER" id="PTHR45856">
    <property type="entry name" value="ALPHA/BETA-HYDROLASES SUPERFAMILY PROTEIN"/>
    <property type="match status" value="1"/>
</dbReference>
<dbReference type="InterPro" id="IPR029058">
    <property type="entry name" value="AB_hydrolase_fold"/>
</dbReference>
<dbReference type="CDD" id="cd00519">
    <property type="entry name" value="Lipase_3"/>
    <property type="match status" value="1"/>
</dbReference>
<name>A0A0P1A889_PLAHL</name>
<keyword evidence="1" id="KW-0378">Hydrolase</keyword>
<dbReference type="InterPro" id="IPR016130">
    <property type="entry name" value="Tyr_Pase_AS"/>
</dbReference>
<dbReference type="RefSeq" id="XP_024572742.1">
    <property type="nucleotide sequence ID" value="XM_024720089.1"/>
</dbReference>
<keyword evidence="7" id="KW-1185">Reference proteome</keyword>
<evidence type="ECO:0000256" key="2">
    <source>
        <dbReference type="ARBA" id="ARBA00022912"/>
    </source>
</evidence>
<reference evidence="7" key="1">
    <citation type="submission" date="2014-09" db="EMBL/GenBank/DDBJ databases">
        <authorList>
            <person name="Sharma Rahul"/>
            <person name="Thines Marco"/>
        </authorList>
    </citation>
    <scope>NUCLEOTIDE SEQUENCE [LARGE SCALE GENOMIC DNA]</scope>
</reference>
<dbReference type="InterPro" id="IPR029021">
    <property type="entry name" value="Prot-tyrosine_phosphatase-like"/>
</dbReference>
<dbReference type="OrthoDB" id="10252009at2759"/>
<dbReference type="GO" id="GO:0004721">
    <property type="term" value="F:phosphoprotein phosphatase activity"/>
    <property type="evidence" value="ECO:0007669"/>
    <property type="project" value="UniProtKB-KW"/>
</dbReference>
<evidence type="ECO:0000313" key="7">
    <source>
        <dbReference type="Proteomes" id="UP000054928"/>
    </source>
</evidence>
<feature type="compositionally biased region" description="Basic and acidic residues" evidence="3">
    <location>
        <begin position="378"/>
        <end position="398"/>
    </location>
</feature>
<evidence type="ECO:0000256" key="3">
    <source>
        <dbReference type="SAM" id="MobiDB-lite"/>
    </source>
</evidence>
<dbReference type="OMA" id="CCGCKEW"/>
<dbReference type="Pfam" id="PF00782">
    <property type="entry name" value="DSPc"/>
    <property type="match status" value="1"/>
</dbReference>
<dbReference type="InterPro" id="IPR002921">
    <property type="entry name" value="Fungal_lipase-type"/>
</dbReference>
<organism evidence="6 7">
    <name type="scientific">Plasmopara halstedii</name>
    <name type="common">Downy mildew of sunflower</name>
    <dbReference type="NCBI Taxonomy" id="4781"/>
    <lineage>
        <taxon>Eukaryota</taxon>
        <taxon>Sar</taxon>
        <taxon>Stramenopiles</taxon>
        <taxon>Oomycota</taxon>
        <taxon>Peronosporomycetes</taxon>
        <taxon>Peronosporales</taxon>
        <taxon>Peronosporaceae</taxon>
        <taxon>Plasmopara</taxon>
    </lineage>
</organism>
<keyword evidence="2" id="KW-0904">Protein phosphatase</keyword>
<dbReference type="Gene3D" id="3.40.50.1820">
    <property type="entry name" value="alpha/beta hydrolase"/>
    <property type="match status" value="1"/>
</dbReference>
<dbReference type="AlphaFoldDB" id="A0A0P1A889"/>
<dbReference type="InterPro" id="IPR000340">
    <property type="entry name" value="Dual-sp_phosphatase_cat-dom"/>
</dbReference>
<dbReference type="EMBL" id="CCYD01000193">
    <property type="protein sequence ID" value="CEG36373.1"/>
    <property type="molecule type" value="Genomic_DNA"/>
</dbReference>
<dbReference type="SUPFAM" id="SSF52799">
    <property type="entry name" value="(Phosphotyrosine protein) phosphatases II"/>
    <property type="match status" value="1"/>
</dbReference>
<dbReference type="SUPFAM" id="SSF53474">
    <property type="entry name" value="alpha/beta-Hydrolases"/>
    <property type="match status" value="1"/>
</dbReference>
<evidence type="ECO:0000259" key="5">
    <source>
        <dbReference type="PROSITE" id="PS50056"/>
    </source>
</evidence>
<evidence type="ECO:0000256" key="1">
    <source>
        <dbReference type="ARBA" id="ARBA00022801"/>
    </source>
</evidence>
<dbReference type="PROSITE" id="PS50056">
    <property type="entry name" value="TYR_PHOSPHATASE_2"/>
    <property type="match status" value="1"/>
</dbReference>
<feature type="region of interest" description="Disordered" evidence="3">
    <location>
        <begin position="378"/>
        <end position="406"/>
    </location>
</feature>
<dbReference type="InterPro" id="IPR000387">
    <property type="entry name" value="Tyr_Pase_dom"/>
</dbReference>
<dbReference type="Proteomes" id="UP000054928">
    <property type="component" value="Unassembled WGS sequence"/>
</dbReference>
<dbReference type="GO" id="GO:0006629">
    <property type="term" value="P:lipid metabolic process"/>
    <property type="evidence" value="ECO:0007669"/>
    <property type="project" value="InterPro"/>
</dbReference>
<sequence length="823" mass="91774">MEGVTVVEDTKDNFQGLVGYSKLYDAVVIAFRGSMDITNWIDNLTFHKLRAYAEFPSVLVHEGFYWAYRSVAPQVLDALHRLQMEHTHASVMVTGHSLGGAVAAVCAFELEYLEKIPVNVLYTFGKPRVGNINFSARLRRANMEVYRVTHFRDVVPHLPPTWLGFEHTTREIFYDQFSDRYRNCSETDGEDPTCSNACSPFSSPGLQLQTSIVQDNVPVEIAPNLFVGSIHAAFNVEALKSSRITHVLNLAGTYATFPDDFTYLSLSIRDKEYASLLSCLPIAAVFISAGLKKGGVLVHCSGGRSRSPAFAMAYLIMKQQLSYLFILNHVKTLRPVISLNAGFDAQLKCLEIARGNVFVANQLLLKARLARLAQKKENGELQEETARTRRQKQGELKRLSTPPKLKKQSSIQMLFSGSDERGMIGERVPSGFCLSIPVNSGCLSESPEKTYNISFIPALRSMGTMFGCEWCGQSLFCAGAIVFHHDIAKFIKRTGGCPVESKFLEALRDLPISRIQDNVVVSDAKGKGEDIAAAPITKKPLLAKLRLRPHSPSVLMGKSVGAVTKKSSIRRKSAPFTQLTAHVEFIKSQKYNDMSKPFRLPQPDRRLCNEQCDRTSSISLSPAKVGEESKKNSGSGIWRSLTSFRSPKRVSKFVTENKRIYHRFQHLTGKADVQKPVGLSKFADAKFADICQSAEHKRFLEQNAIEWNRKLKQLVNIEKNDFSQISAQTAIDHMTALLDEDLTVFRTLNDCHHWFIDPQPWTIGQAAEHPEGVLRCPRETCGAIVGEWRWNGLTYPCGGGVAPAFVMKKTAVRVLGNLTSQTQ</sequence>
<accession>A0A0P1A889</accession>
<dbReference type="Gene3D" id="3.90.190.10">
    <property type="entry name" value="Protein tyrosine phosphatase superfamily"/>
    <property type="match status" value="1"/>
</dbReference>
<dbReference type="STRING" id="4781.A0A0P1A889"/>
<dbReference type="PROSITE" id="PS50054">
    <property type="entry name" value="TYR_PHOSPHATASE_DUAL"/>
    <property type="match status" value="1"/>
</dbReference>
<dbReference type="CDD" id="cd14498">
    <property type="entry name" value="DSP"/>
    <property type="match status" value="1"/>
</dbReference>
<dbReference type="PANTHER" id="PTHR45856:SF24">
    <property type="entry name" value="FUNGAL LIPASE-LIKE DOMAIN-CONTAINING PROTEIN"/>
    <property type="match status" value="1"/>
</dbReference>
<evidence type="ECO:0000259" key="4">
    <source>
        <dbReference type="PROSITE" id="PS50054"/>
    </source>
</evidence>
<feature type="domain" description="Tyrosine specific protein phosphatases" evidence="5">
    <location>
        <begin position="271"/>
        <end position="335"/>
    </location>
</feature>
<dbReference type="SMART" id="SM00195">
    <property type="entry name" value="DSPc"/>
    <property type="match status" value="1"/>
</dbReference>
<dbReference type="PROSITE" id="PS00383">
    <property type="entry name" value="TYR_PHOSPHATASE_1"/>
    <property type="match status" value="1"/>
</dbReference>
<dbReference type="GeneID" id="36397516"/>
<dbReference type="InterPro" id="IPR051218">
    <property type="entry name" value="Sec_MonoDiacylglyc_Lipase"/>
</dbReference>
<evidence type="ECO:0000313" key="6">
    <source>
        <dbReference type="EMBL" id="CEG36373.1"/>
    </source>
</evidence>
<proteinExistence type="predicted"/>
<feature type="domain" description="Tyrosine-protein phosphatase" evidence="4">
    <location>
        <begin position="217"/>
        <end position="356"/>
    </location>
</feature>
<dbReference type="InterPro" id="IPR020422">
    <property type="entry name" value="TYR_PHOSPHATASE_DUAL_dom"/>
</dbReference>
<dbReference type="Pfam" id="PF01764">
    <property type="entry name" value="Lipase_3"/>
    <property type="match status" value="1"/>
</dbReference>
<protein>
    <submittedName>
        <fullName evidence="6">Uncharacterized protein</fullName>
    </submittedName>
</protein>